<dbReference type="GO" id="GO:0000395">
    <property type="term" value="P:mRNA 5'-splice site recognition"/>
    <property type="evidence" value="ECO:0007669"/>
    <property type="project" value="TreeGrafter"/>
</dbReference>
<dbReference type="SMART" id="SM00386">
    <property type="entry name" value="HAT"/>
    <property type="match status" value="8"/>
</dbReference>
<evidence type="ECO:0000256" key="3">
    <source>
        <dbReference type="ARBA" id="ARBA00022737"/>
    </source>
</evidence>
<feature type="compositionally biased region" description="Acidic residues" evidence="7">
    <location>
        <begin position="337"/>
        <end position="348"/>
    </location>
</feature>
<feature type="region of interest" description="Disordered" evidence="7">
    <location>
        <begin position="335"/>
        <end position="360"/>
    </location>
</feature>
<evidence type="ECO:0000256" key="6">
    <source>
        <dbReference type="ARBA" id="ARBA00038019"/>
    </source>
</evidence>
<dbReference type="PANTHER" id="PTHR17204">
    <property type="entry name" value="PRE-MRNA PROCESSING PROTEIN PRP39-RELATED"/>
    <property type="match status" value="1"/>
</dbReference>
<dbReference type="PANTHER" id="PTHR17204:SF5">
    <property type="entry name" value="PRE-MRNA-PROCESSING FACTOR 39"/>
    <property type="match status" value="1"/>
</dbReference>
<sequence>MEIHDERSHCPARKASSPPVTHDESANLPGSPADMNGKEEKQDVEMKGSEPRDKLKDVDENSKSRDIKYDPFSDDDEDISHSDKDQGRKKRSSRRKSSEKEPEKDPVRAVDESSQDSTSKKEKASWKDEMISKHPKLVDLVKYWKPVKADPSDFQGWTYLLQYVDQENDVEAAQEVYDSFLSRYPYCYGYWKKYADYMKKKAMKKDCEMVFNKGLKAIPLSVDLWLHYLNYCKAHHAPRESFVRDTFEDAINTCGLEFRSDRLWELYINWELEKDRLDRVFAIYDRLIRIPTQFHKTHWENFEDLVKQHNPKELLLPSELLSFRMSLHDEKKLLAETEGDAPPGDEAEAPGSDTSKKMTDEEIDAIKRKIRESRKEVHKKTETMISERFAFEEAIKRPYFHVKPLERGQLKNWREYLDFEISFRGYLGDEERIRILFERCLIACALYEEFWIKYAKYTETKDTYTVDYTRSIYDRACNIHLQKRPGIHLQWAAFEEKHGNEEKSAEILNKMVGLFPSLEIVLLRRINLERRRGHLNSALAFYKKAIITAGSTSTGSNLSIRAARFASKVLGNASEAEEILSTAVEKDPKNPRLYLQLTDLYMHQVPFDFTAVLKALNKALSAPLDLQDKLRFAQRKLQFVEDFAPFVTDLHEAEKEYSDLAREVREKMPKREAEPQSLKGEPDTKKAREAYTPALPTTAYSTSAATPYTSASYTNQYNYGSSYGTNYAGSTYNPATYQQGSTWYNQGSYGYGYGNYPYTGY</sequence>
<evidence type="ECO:0000313" key="9">
    <source>
        <dbReference type="Proteomes" id="UP001187531"/>
    </source>
</evidence>
<evidence type="ECO:0000256" key="1">
    <source>
        <dbReference type="ARBA" id="ARBA00004123"/>
    </source>
</evidence>
<evidence type="ECO:0000313" key="8">
    <source>
        <dbReference type="EMBL" id="KAK2707073.1"/>
    </source>
</evidence>
<dbReference type="Pfam" id="PF23240">
    <property type="entry name" value="HAT_PRP39_N"/>
    <property type="match status" value="1"/>
</dbReference>
<dbReference type="InterPro" id="IPR011990">
    <property type="entry name" value="TPR-like_helical_dom_sf"/>
</dbReference>
<keyword evidence="2" id="KW-0507">mRNA processing</keyword>
<dbReference type="Proteomes" id="UP001187531">
    <property type="component" value="Unassembled WGS sequence"/>
</dbReference>
<dbReference type="FunFam" id="1.25.40.10:FF:000091">
    <property type="entry name" value="Pre-mRNA-processing factor 39"/>
    <property type="match status" value="1"/>
</dbReference>
<evidence type="ECO:0000256" key="7">
    <source>
        <dbReference type="SAM" id="MobiDB-lite"/>
    </source>
</evidence>
<comment type="caution">
    <text evidence="8">The sequence shown here is derived from an EMBL/GenBank/DDBJ whole genome shotgun (WGS) entry which is preliminary data.</text>
</comment>
<dbReference type="AlphaFoldDB" id="A0AA88HDT0"/>
<keyword evidence="3" id="KW-0677">Repeat</keyword>
<keyword evidence="4" id="KW-0508">mRNA splicing</keyword>
<gene>
    <name evidence="8" type="ORF">QYM36_014935</name>
</gene>
<evidence type="ECO:0000256" key="4">
    <source>
        <dbReference type="ARBA" id="ARBA00023187"/>
    </source>
</evidence>
<proteinExistence type="inferred from homology"/>
<feature type="compositionally biased region" description="Basic and acidic residues" evidence="7">
    <location>
        <begin position="96"/>
        <end position="111"/>
    </location>
</feature>
<keyword evidence="9" id="KW-1185">Reference proteome</keyword>
<dbReference type="GO" id="GO:0005685">
    <property type="term" value="C:U1 snRNP"/>
    <property type="evidence" value="ECO:0007669"/>
    <property type="project" value="TreeGrafter"/>
</dbReference>
<evidence type="ECO:0000256" key="5">
    <source>
        <dbReference type="ARBA" id="ARBA00023242"/>
    </source>
</evidence>
<feature type="region of interest" description="Disordered" evidence="7">
    <location>
        <begin position="1"/>
        <end position="127"/>
    </location>
</feature>
<comment type="subcellular location">
    <subcellularLocation>
        <location evidence="1">Nucleus</location>
    </subcellularLocation>
</comment>
<feature type="region of interest" description="Disordered" evidence="7">
    <location>
        <begin position="665"/>
        <end position="687"/>
    </location>
</feature>
<feature type="compositionally biased region" description="Basic and acidic residues" evidence="7">
    <location>
        <begin position="118"/>
        <end position="127"/>
    </location>
</feature>
<dbReference type="Gene3D" id="1.25.40.10">
    <property type="entry name" value="Tetratricopeptide repeat domain"/>
    <property type="match status" value="2"/>
</dbReference>
<dbReference type="SUPFAM" id="SSF48452">
    <property type="entry name" value="TPR-like"/>
    <property type="match status" value="2"/>
</dbReference>
<evidence type="ECO:0000256" key="2">
    <source>
        <dbReference type="ARBA" id="ARBA00022664"/>
    </source>
</evidence>
<protein>
    <recommendedName>
        <fullName evidence="10">Pre-mRNA-processing factor 39</fullName>
    </recommendedName>
</protein>
<dbReference type="GO" id="GO:0000243">
    <property type="term" value="C:commitment complex"/>
    <property type="evidence" value="ECO:0007669"/>
    <property type="project" value="TreeGrafter"/>
</dbReference>
<name>A0AA88HDT0_ARTSF</name>
<reference evidence="8" key="1">
    <citation type="submission" date="2023-07" db="EMBL/GenBank/DDBJ databases">
        <title>Chromosome-level genome assembly of Artemia franciscana.</title>
        <authorList>
            <person name="Jo E."/>
        </authorList>
    </citation>
    <scope>NUCLEOTIDE SEQUENCE</scope>
    <source>
        <tissue evidence="8">Whole body</tissue>
    </source>
</reference>
<dbReference type="InterPro" id="IPR059164">
    <property type="entry name" value="HAT_PRP39_C"/>
</dbReference>
<accession>A0AA88HDT0</accession>
<dbReference type="GO" id="GO:0030627">
    <property type="term" value="F:pre-mRNA 5'-splice site binding"/>
    <property type="evidence" value="ECO:0007669"/>
    <property type="project" value="TreeGrafter"/>
</dbReference>
<organism evidence="8 9">
    <name type="scientific">Artemia franciscana</name>
    <name type="common">Brine shrimp</name>
    <name type="synonym">Artemia sanfranciscana</name>
    <dbReference type="NCBI Taxonomy" id="6661"/>
    <lineage>
        <taxon>Eukaryota</taxon>
        <taxon>Metazoa</taxon>
        <taxon>Ecdysozoa</taxon>
        <taxon>Arthropoda</taxon>
        <taxon>Crustacea</taxon>
        <taxon>Branchiopoda</taxon>
        <taxon>Anostraca</taxon>
        <taxon>Artemiidae</taxon>
        <taxon>Artemia</taxon>
    </lineage>
</organism>
<dbReference type="InterPro" id="IPR003107">
    <property type="entry name" value="HAT"/>
</dbReference>
<dbReference type="GO" id="GO:0071004">
    <property type="term" value="C:U2-type prespliceosome"/>
    <property type="evidence" value="ECO:0007669"/>
    <property type="project" value="TreeGrafter"/>
</dbReference>
<dbReference type="EMBL" id="JAVRJZ010000019">
    <property type="protein sequence ID" value="KAK2707073.1"/>
    <property type="molecule type" value="Genomic_DNA"/>
</dbReference>
<keyword evidence="5" id="KW-0539">Nucleus</keyword>
<dbReference type="Pfam" id="PF23241">
    <property type="entry name" value="HAT_PRP39_C"/>
    <property type="match status" value="1"/>
</dbReference>
<evidence type="ECO:0008006" key="10">
    <source>
        <dbReference type="Google" id="ProtNLM"/>
    </source>
</evidence>
<comment type="similarity">
    <text evidence="6">Belongs to the PRP39 family.</text>
</comment>
<feature type="compositionally biased region" description="Basic and acidic residues" evidence="7">
    <location>
        <begin position="36"/>
        <end position="71"/>
    </location>
</feature>